<evidence type="ECO:0000313" key="1">
    <source>
        <dbReference type="EMBL" id="RVX45429.1"/>
    </source>
</evidence>
<reference evidence="1 2" key="1">
    <citation type="submission" date="2019-01" db="EMBL/GenBank/DDBJ databases">
        <title>Sequencing the genomes of 1000 actinobacteria strains.</title>
        <authorList>
            <person name="Klenk H.-P."/>
        </authorList>
    </citation>
    <scope>NUCLEOTIDE SEQUENCE [LARGE SCALE GENOMIC DNA]</scope>
    <source>
        <strain evidence="1 2">DSM 43925</strain>
    </source>
</reference>
<gene>
    <name evidence="1" type="ORF">EDD27_8222</name>
</gene>
<protein>
    <submittedName>
        <fullName evidence="1">Uncharacterized protein</fullName>
    </submittedName>
</protein>
<organism evidence="1 2">
    <name type="scientific">Nonomuraea polychroma</name>
    <dbReference type="NCBI Taxonomy" id="46176"/>
    <lineage>
        <taxon>Bacteria</taxon>
        <taxon>Bacillati</taxon>
        <taxon>Actinomycetota</taxon>
        <taxon>Actinomycetes</taxon>
        <taxon>Streptosporangiales</taxon>
        <taxon>Streptosporangiaceae</taxon>
        <taxon>Nonomuraea</taxon>
    </lineage>
</organism>
<accession>A0A438MHT3</accession>
<name>A0A438MHT3_9ACTN</name>
<dbReference type="EMBL" id="SAUN01000001">
    <property type="protein sequence ID" value="RVX45429.1"/>
    <property type="molecule type" value="Genomic_DNA"/>
</dbReference>
<keyword evidence="2" id="KW-1185">Reference proteome</keyword>
<comment type="caution">
    <text evidence="1">The sequence shown here is derived from an EMBL/GenBank/DDBJ whole genome shotgun (WGS) entry which is preliminary data.</text>
</comment>
<evidence type="ECO:0000313" key="2">
    <source>
        <dbReference type="Proteomes" id="UP000284824"/>
    </source>
</evidence>
<sequence length="158" mass="17581">MGFFGTYLFDGTRWLTYKGDKPPAIPGPWLMLDIYDSDIATVVYSPAGRGSGVAYLGFTPRTYFEDEAASPPTDVEREAKGLADWWRERRGGADKIAHAAKEDELAIYLAEDQDLAEIEFDEDEDVDDLDDGEILVEVKAARFLTALGLPVPEELSDR</sequence>
<proteinExistence type="predicted"/>
<dbReference type="Proteomes" id="UP000284824">
    <property type="component" value="Unassembled WGS sequence"/>
</dbReference>
<dbReference type="AlphaFoldDB" id="A0A438MHT3"/>